<protein>
    <submittedName>
        <fullName evidence="2">Uncharacterized protein</fullName>
    </submittedName>
</protein>
<dbReference type="EMBL" id="DWZJ01000050">
    <property type="protein sequence ID" value="HJB13239.1"/>
    <property type="molecule type" value="Genomic_DNA"/>
</dbReference>
<name>A0A9D2LIG1_9FIRM</name>
<evidence type="ECO:0000313" key="2">
    <source>
        <dbReference type="EMBL" id="HJB13239.1"/>
    </source>
</evidence>
<dbReference type="Proteomes" id="UP000823824">
    <property type="component" value="Unassembled WGS sequence"/>
</dbReference>
<keyword evidence="1" id="KW-1133">Transmembrane helix</keyword>
<feature type="transmembrane region" description="Helical" evidence="1">
    <location>
        <begin position="42"/>
        <end position="62"/>
    </location>
</feature>
<sequence>MKRGMNCFLADQCSDRLMGCGIAAALLGYAMRALGVPGAEHAVLAGYALLLGGWALGVRYVVCPHCGRSLSRFLRLPGDIPGRCPHCGERIGPEE</sequence>
<evidence type="ECO:0000313" key="3">
    <source>
        <dbReference type="Proteomes" id="UP000823824"/>
    </source>
</evidence>
<reference evidence="2" key="2">
    <citation type="submission" date="2021-04" db="EMBL/GenBank/DDBJ databases">
        <authorList>
            <person name="Gilroy R."/>
        </authorList>
    </citation>
    <scope>NUCLEOTIDE SEQUENCE</scope>
    <source>
        <strain evidence="2">ChiBcec18-1249</strain>
    </source>
</reference>
<comment type="caution">
    <text evidence="2">The sequence shown here is derived from an EMBL/GenBank/DDBJ whole genome shotgun (WGS) entry which is preliminary data.</text>
</comment>
<accession>A0A9D2LIG1</accession>
<keyword evidence="1" id="KW-0472">Membrane</keyword>
<dbReference type="AlphaFoldDB" id="A0A9D2LIG1"/>
<keyword evidence="1" id="KW-0812">Transmembrane</keyword>
<reference evidence="2" key="1">
    <citation type="journal article" date="2021" name="PeerJ">
        <title>Extensive microbial diversity within the chicken gut microbiome revealed by metagenomics and culture.</title>
        <authorList>
            <person name="Gilroy R."/>
            <person name="Ravi A."/>
            <person name="Getino M."/>
            <person name="Pursley I."/>
            <person name="Horton D.L."/>
            <person name="Alikhan N.F."/>
            <person name="Baker D."/>
            <person name="Gharbi K."/>
            <person name="Hall N."/>
            <person name="Watson M."/>
            <person name="Adriaenssens E.M."/>
            <person name="Foster-Nyarko E."/>
            <person name="Jarju S."/>
            <person name="Secka A."/>
            <person name="Antonio M."/>
            <person name="Oren A."/>
            <person name="Chaudhuri R.R."/>
            <person name="La Ragione R."/>
            <person name="Hildebrand F."/>
            <person name="Pallen M.J."/>
        </authorList>
    </citation>
    <scope>NUCLEOTIDE SEQUENCE</scope>
    <source>
        <strain evidence="2">ChiBcec18-1249</strain>
    </source>
</reference>
<organism evidence="2 3">
    <name type="scientific">Candidatus Oscillibacter excrementigallinarum</name>
    <dbReference type="NCBI Taxonomy" id="2838716"/>
    <lineage>
        <taxon>Bacteria</taxon>
        <taxon>Bacillati</taxon>
        <taxon>Bacillota</taxon>
        <taxon>Clostridia</taxon>
        <taxon>Eubacteriales</taxon>
        <taxon>Oscillospiraceae</taxon>
        <taxon>Oscillibacter</taxon>
    </lineage>
</organism>
<proteinExistence type="predicted"/>
<gene>
    <name evidence="2" type="ORF">H9787_05960</name>
</gene>
<evidence type="ECO:0000256" key="1">
    <source>
        <dbReference type="SAM" id="Phobius"/>
    </source>
</evidence>